<evidence type="ECO:0000256" key="2">
    <source>
        <dbReference type="ARBA" id="ARBA00022695"/>
    </source>
</evidence>
<dbReference type="InterPro" id="IPR041373">
    <property type="entry name" value="RT_RNaseH"/>
</dbReference>
<proteinExistence type="predicted"/>
<dbReference type="PANTHER" id="PTHR48475">
    <property type="entry name" value="RIBONUCLEASE H"/>
    <property type="match status" value="1"/>
</dbReference>
<evidence type="ECO:0000256" key="3">
    <source>
        <dbReference type="ARBA" id="ARBA00022722"/>
    </source>
</evidence>
<feature type="region of interest" description="Disordered" evidence="7">
    <location>
        <begin position="78"/>
        <end position="101"/>
    </location>
</feature>
<evidence type="ECO:0000256" key="1">
    <source>
        <dbReference type="ARBA" id="ARBA00022679"/>
    </source>
</evidence>
<evidence type="ECO:0000256" key="7">
    <source>
        <dbReference type="SAM" id="MobiDB-lite"/>
    </source>
</evidence>
<sequence>MPGIPKDIATHRLNVDPLYPSVRQIRRKFNAAINEAVSEEVDKLLVNGSIRESKYTNGSPTWGYVPEASHQNVQRIARQDHGGVYRQHTGKVDKERGSHWPSKRGLRNIKAVRVKLNPEKCAFGVTSGKFLSFLVSQRGIEVNLDQIKAIDTIPKVLTGKKQMPQILQCAEKRPRVAMERGMCRRPEEAKSVSVFAATTRQSGSGKTLIDDETRYPHFEKLALAPVVASRKLRPYFQCHPIKVVTTFPLRGILHKPELSGRLAKWAIELSEQDITYQLRTAIKSQVLADFVADFSAEILPEAEQEALRASTCTDLWVLYTDGTSNASGSGLGLILEVPTGEVIRQFEVSPQIRRLTARPPLRLSTRCESSYRDFPNQRERLQRYQSEIHRLLPEFDECHLDQIPTALNIEADGLAKLVAATRNIGKENAVTLLHSTIDHVEVHSINLTWDWRNRFVAYLQDRSQPQNKKEAKKLRIQACRYSLVNHDLYKRTFGFPLAKCLGQHQTRRVLEEVHEGHCGTHTGNCALVRCLIRAGYY</sequence>
<dbReference type="Proteomes" id="UP000189701">
    <property type="component" value="Unplaced"/>
</dbReference>
<dbReference type="InterPro" id="IPR043128">
    <property type="entry name" value="Rev_trsase/Diguanyl_cyclase"/>
</dbReference>
<dbReference type="Gene3D" id="3.30.70.270">
    <property type="match status" value="1"/>
</dbReference>
<keyword evidence="6" id="KW-0695">RNA-directed DNA polymerase</keyword>
<reference evidence="9" key="1">
    <citation type="journal article" date="2013" name="Genome Biol.">
        <title>Reference genomes and transcriptomes of Nicotiana sylvestris and Nicotiana tomentosiformis.</title>
        <authorList>
            <person name="Sierro N."/>
            <person name="Battey J.N."/>
            <person name="Ouadi S."/>
            <person name="Bovet L."/>
            <person name="Goepfert S."/>
            <person name="Bakaher N."/>
            <person name="Peitsch M.C."/>
            <person name="Ivanov N.V."/>
        </authorList>
    </citation>
    <scope>NUCLEOTIDE SEQUENCE [LARGE SCALE GENOMIC DNA]</scope>
</reference>
<gene>
    <name evidence="10" type="primary">LOC104249917</name>
</gene>
<protein>
    <submittedName>
        <fullName evidence="10">Uncharacterized protein LOC104249917</fullName>
    </submittedName>
</protein>
<dbReference type="InterPro" id="IPR043502">
    <property type="entry name" value="DNA/RNA_pol_sf"/>
</dbReference>
<evidence type="ECO:0000256" key="6">
    <source>
        <dbReference type="ARBA" id="ARBA00022918"/>
    </source>
</evidence>
<evidence type="ECO:0000256" key="4">
    <source>
        <dbReference type="ARBA" id="ARBA00022759"/>
    </source>
</evidence>
<dbReference type="GO" id="GO:0003964">
    <property type="term" value="F:RNA-directed DNA polymerase activity"/>
    <property type="evidence" value="ECO:0007669"/>
    <property type="project" value="UniProtKB-KW"/>
</dbReference>
<dbReference type="SUPFAM" id="SSF56672">
    <property type="entry name" value="DNA/RNA polymerases"/>
    <property type="match status" value="1"/>
</dbReference>
<feature type="domain" description="Reverse transcriptase RNase H-like" evidence="8">
    <location>
        <begin position="206"/>
        <end position="271"/>
    </location>
</feature>
<accession>A0A1U7YNS4</accession>
<keyword evidence="3" id="KW-0540">Nuclease</keyword>
<name>A0A1U7YNS4_NICSY</name>
<keyword evidence="9" id="KW-1185">Reference proteome</keyword>
<organism evidence="9 10">
    <name type="scientific">Nicotiana sylvestris</name>
    <name type="common">Wood tobacco</name>
    <name type="synonym">South American tobacco</name>
    <dbReference type="NCBI Taxonomy" id="4096"/>
    <lineage>
        <taxon>Eukaryota</taxon>
        <taxon>Viridiplantae</taxon>
        <taxon>Streptophyta</taxon>
        <taxon>Embryophyta</taxon>
        <taxon>Tracheophyta</taxon>
        <taxon>Spermatophyta</taxon>
        <taxon>Magnoliopsida</taxon>
        <taxon>eudicotyledons</taxon>
        <taxon>Gunneridae</taxon>
        <taxon>Pentapetalae</taxon>
        <taxon>asterids</taxon>
        <taxon>lamiids</taxon>
        <taxon>Solanales</taxon>
        <taxon>Solanaceae</taxon>
        <taxon>Nicotianoideae</taxon>
        <taxon>Nicotianeae</taxon>
        <taxon>Nicotiana</taxon>
    </lineage>
</organism>
<dbReference type="GO" id="GO:0016787">
    <property type="term" value="F:hydrolase activity"/>
    <property type="evidence" value="ECO:0007669"/>
    <property type="project" value="UniProtKB-KW"/>
</dbReference>
<keyword evidence="4" id="KW-0255">Endonuclease</keyword>
<evidence type="ECO:0000313" key="10">
    <source>
        <dbReference type="RefSeq" id="XP_009804743.1"/>
    </source>
</evidence>
<dbReference type="eggNOG" id="KOG0017">
    <property type="taxonomic scope" value="Eukaryota"/>
</dbReference>
<dbReference type="Pfam" id="PF17917">
    <property type="entry name" value="RT_RNaseH"/>
    <property type="match status" value="1"/>
</dbReference>
<reference evidence="10" key="2">
    <citation type="submission" date="2025-08" db="UniProtKB">
        <authorList>
            <consortium name="RefSeq"/>
        </authorList>
    </citation>
    <scope>IDENTIFICATION</scope>
    <source>
        <tissue evidence="10">Leaf</tissue>
    </source>
</reference>
<dbReference type="GO" id="GO:0004519">
    <property type="term" value="F:endonuclease activity"/>
    <property type="evidence" value="ECO:0007669"/>
    <property type="project" value="UniProtKB-KW"/>
</dbReference>
<dbReference type="RefSeq" id="XP_009804743.1">
    <property type="nucleotide sequence ID" value="XM_009806441.1"/>
</dbReference>
<dbReference type="OrthoDB" id="101614at2759"/>
<evidence type="ECO:0000259" key="8">
    <source>
        <dbReference type="Pfam" id="PF17917"/>
    </source>
</evidence>
<keyword evidence="2" id="KW-0548">Nucleotidyltransferase</keyword>
<dbReference type="PANTHER" id="PTHR48475:SF2">
    <property type="entry name" value="RIBONUCLEASE H"/>
    <property type="match status" value="1"/>
</dbReference>
<keyword evidence="1" id="KW-0808">Transferase</keyword>
<evidence type="ECO:0000313" key="9">
    <source>
        <dbReference type="Proteomes" id="UP000189701"/>
    </source>
</evidence>
<evidence type="ECO:0000256" key="5">
    <source>
        <dbReference type="ARBA" id="ARBA00022801"/>
    </source>
</evidence>
<dbReference type="AlphaFoldDB" id="A0A1U7YNS4"/>
<keyword evidence="5" id="KW-0378">Hydrolase</keyword>